<dbReference type="RefSeq" id="WP_004271175.1">
    <property type="nucleotide sequence ID" value="NZ_AP024685.1"/>
</dbReference>
<keyword evidence="6" id="KW-0046">Antibiotic resistance</keyword>
<evidence type="ECO:0000313" key="7">
    <source>
        <dbReference type="EMBL" id="ASN60580.1"/>
    </source>
</evidence>
<evidence type="ECO:0000256" key="4">
    <source>
        <dbReference type="ARBA" id="ARBA00022989"/>
    </source>
</evidence>
<feature type="transmembrane region" description="Helical" evidence="6">
    <location>
        <begin position="124"/>
        <end position="143"/>
    </location>
</feature>
<proteinExistence type="inferred from homology"/>
<feature type="transmembrane region" description="Helical" evidence="6">
    <location>
        <begin position="41"/>
        <end position="66"/>
    </location>
</feature>
<dbReference type="InterPro" id="IPR022791">
    <property type="entry name" value="L-PG_synthase/AglD"/>
</dbReference>
<dbReference type="GO" id="GO:0006629">
    <property type="term" value="P:lipid metabolic process"/>
    <property type="evidence" value="ECO:0007669"/>
    <property type="project" value="UniProtKB-KW"/>
</dbReference>
<evidence type="ECO:0000313" key="9">
    <source>
        <dbReference type="EMBL" id="BCX30233.1"/>
    </source>
</evidence>
<keyword evidence="3 6" id="KW-0812">Transmembrane</keyword>
<feature type="transmembrane region" description="Helical" evidence="6">
    <location>
        <begin position="261"/>
        <end position="280"/>
    </location>
</feature>
<keyword evidence="6" id="KW-0443">Lipid metabolism</keyword>
<dbReference type="Proteomes" id="UP001215533">
    <property type="component" value="Chromosome"/>
</dbReference>
<evidence type="ECO:0000313" key="13">
    <source>
        <dbReference type="Proteomes" id="UP000825100"/>
    </source>
</evidence>
<dbReference type="EC" id="2.3.2.3" evidence="6"/>
<organism evidence="8 12">
    <name type="scientific">Latilactobacillus curvatus</name>
    <name type="common">Lactobacillus curvatus</name>
    <dbReference type="NCBI Taxonomy" id="28038"/>
    <lineage>
        <taxon>Bacteria</taxon>
        <taxon>Bacillati</taxon>
        <taxon>Bacillota</taxon>
        <taxon>Bacilli</taxon>
        <taxon>Lactobacillales</taxon>
        <taxon>Lactobacillaceae</taxon>
        <taxon>Latilactobacillus</taxon>
    </lineage>
</organism>
<keyword evidence="4 6" id="KW-1133">Transmembrane helix</keyword>
<comment type="function">
    <text evidence="6">Catalyzes the transfer of a lysyl group from L-lysyl-tRNA(Lys) to membrane-bound phosphatidylglycerol (PG), which produces lysylphosphatidylglycerol (LPG), a major component of the bacterial membrane with a positive net charge. LPG synthesis contributes to bacterial virulence as it is involved in the resistance mechanism against cationic antimicrobial peptides (CAMP) produces by the host's immune system (defensins, cathelicidins) and by the competing microorganisms.</text>
</comment>
<evidence type="ECO:0000313" key="8">
    <source>
        <dbReference type="EMBL" id="AXN36383.1"/>
    </source>
</evidence>
<comment type="catalytic activity">
    <reaction evidence="6">
        <text>L-lysyl-tRNA(Lys) + a 1,2-diacyl-sn-glycero-3-phospho-(1'-sn-glycerol) = a 1,2-diacyl-sn-glycero-3-phospho-1'-(3'-O-L-lysyl)-sn-glycerol + tRNA(Lys)</text>
        <dbReference type="Rhea" id="RHEA:10668"/>
        <dbReference type="Rhea" id="RHEA-COMP:9696"/>
        <dbReference type="Rhea" id="RHEA-COMP:9697"/>
        <dbReference type="ChEBI" id="CHEBI:64716"/>
        <dbReference type="ChEBI" id="CHEBI:75792"/>
        <dbReference type="ChEBI" id="CHEBI:78442"/>
        <dbReference type="ChEBI" id="CHEBI:78529"/>
        <dbReference type="EC" id="2.3.2.3"/>
    </reaction>
</comment>
<reference evidence="8 12" key="2">
    <citation type="submission" date="2018-07" db="EMBL/GenBank/DDBJ databases">
        <title>Lactobacillus curvatus genome sequence.</title>
        <authorList>
            <person name="Prechtl R."/>
        </authorList>
    </citation>
    <scope>NUCLEOTIDE SEQUENCE [LARGE SCALE GENOMIC DNA]</scope>
    <source>
        <strain evidence="8 12">TMW 1.1928</strain>
    </source>
</reference>
<dbReference type="GO" id="GO:0046677">
    <property type="term" value="P:response to antibiotic"/>
    <property type="evidence" value="ECO:0007669"/>
    <property type="project" value="UniProtKB-KW"/>
</dbReference>
<keyword evidence="13" id="KW-1185">Reference proteome</keyword>
<name>A0A0B2XL05_LATCU</name>
<dbReference type="NCBIfam" id="TIGR00374">
    <property type="entry name" value="flippase-like domain"/>
    <property type="match status" value="1"/>
</dbReference>
<comment type="similarity">
    <text evidence="6">Belongs to the LPG synthase family.</text>
</comment>
<reference evidence="10" key="4">
    <citation type="submission" date="2023-02" db="EMBL/GenBank/DDBJ databases">
        <title>Complete genome sequence of Lactobacillus curvatus CACC879 isolated from Pig feces.</title>
        <authorList>
            <person name="Park S."/>
            <person name="Park M.A."/>
            <person name="Kim D.-H."/>
            <person name="Kim Y."/>
        </authorList>
    </citation>
    <scope>NUCLEOTIDE SEQUENCE</scope>
    <source>
        <strain evidence="10">CACC879</strain>
    </source>
</reference>
<dbReference type="GO" id="GO:0050071">
    <property type="term" value="F:phosphatidylglycerol lysyltransferase activity"/>
    <property type="evidence" value="ECO:0007669"/>
    <property type="project" value="UniProtKB-EC"/>
</dbReference>
<dbReference type="Proteomes" id="UP000825100">
    <property type="component" value="Chromosome"/>
</dbReference>
<evidence type="ECO:0000256" key="1">
    <source>
        <dbReference type="ARBA" id="ARBA00004651"/>
    </source>
</evidence>
<dbReference type="STRING" id="28038.BCY75_03005"/>
<evidence type="ECO:0000313" key="10">
    <source>
        <dbReference type="EMBL" id="WDC92587.1"/>
    </source>
</evidence>
<sequence length="338" mass="38584">MSRTNKIVFAVMLLIGCGIFAYESRTLALKQLFIDISHLKLWWLLVALLCMLISWFFEALVLRVFLKDRTEHFSLYNALRIPLIAQLFNAITPFSSGGQPAQLVALMQSRVEAGQASSVLLMKFIVYQFMVLVNFLLSMMIGFSQVSKHFGTLSILITFGLIVHVVVLAVLLLIMYYNRFTKQLVHWLLIPVGWFVSQKRVTEWRTMLMAKIDTFYAESLHLKREKKKLIKGCILTLGQLFFYYSVPYFVLLALGIPHVNYLEVMVLHIMIVMIVSLFPVPGGSGGAEYSFKTLFATFIPSSSKLVLGMLLWRLFTYYLGMFMGIGALAVKPRVTDKK</sequence>
<dbReference type="GeneID" id="49609859"/>
<dbReference type="EMBL" id="CP022474">
    <property type="protein sequence ID" value="ASN60580.1"/>
    <property type="molecule type" value="Genomic_DNA"/>
</dbReference>
<evidence type="ECO:0000256" key="5">
    <source>
        <dbReference type="ARBA" id="ARBA00023136"/>
    </source>
</evidence>
<gene>
    <name evidence="6 9" type="primary">mprF</name>
    <name evidence="7" type="ORF">CG419_07955</name>
    <name evidence="8" type="ORF">DT351_08425</name>
    <name evidence="9" type="ORF">LTWDN19_08000</name>
    <name evidence="10" type="ORF">PSR33_03330</name>
</gene>
<dbReference type="EMBL" id="CP031003">
    <property type="protein sequence ID" value="AXN36383.1"/>
    <property type="molecule type" value="Genomic_DNA"/>
</dbReference>
<dbReference type="PANTHER" id="PTHR37693:SF1">
    <property type="entry name" value="INTEGRAL MEMBRANE PROTEIN"/>
    <property type="match status" value="1"/>
</dbReference>
<dbReference type="KEGG" id="lcv:FBA2_02540"/>
<keyword evidence="2" id="KW-1003">Cell membrane</keyword>
<dbReference type="Proteomes" id="UP000257607">
    <property type="component" value="Chromosome"/>
</dbReference>
<comment type="subcellular location">
    <subcellularLocation>
        <location evidence="1 6">Cell membrane</location>
        <topology evidence="1 6">Multi-pass membrane protein</topology>
    </subcellularLocation>
</comment>
<evidence type="ECO:0000313" key="11">
    <source>
        <dbReference type="Proteomes" id="UP000199749"/>
    </source>
</evidence>
<evidence type="ECO:0000313" key="12">
    <source>
        <dbReference type="Proteomes" id="UP000257607"/>
    </source>
</evidence>
<feature type="transmembrane region" description="Helical" evidence="6">
    <location>
        <begin position="155"/>
        <end position="177"/>
    </location>
</feature>
<reference evidence="7 11" key="1">
    <citation type="submission" date="2017-07" db="EMBL/GenBank/DDBJ databases">
        <title>Lactobacillus curvatus MRS6 whole genome.</title>
        <authorList>
            <person name="Jans C."/>
            <person name="Lagler S."/>
            <person name="Lacroix C."/>
            <person name="Meile L."/>
            <person name="Stevens M.J.A."/>
        </authorList>
    </citation>
    <scope>NUCLEOTIDE SEQUENCE [LARGE SCALE GENOMIC DNA]</scope>
    <source>
        <strain evidence="7 11">MRS6</strain>
    </source>
</reference>
<evidence type="ECO:0000256" key="6">
    <source>
        <dbReference type="RuleBase" id="RU363042"/>
    </source>
</evidence>
<evidence type="ECO:0000256" key="2">
    <source>
        <dbReference type="ARBA" id="ARBA00022475"/>
    </source>
</evidence>
<feature type="transmembrane region" description="Helical" evidence="6">
    <location>
        <begin position="229"/>
        <end position="254"/>
    </location>
</feature>
<dbReference type="EMBL" id="AP024685">
    <property type="protein sequence ID" value="BCX30233.1"/>
    <property type="molecule type" value="Genomic_DNA"/>
</dbReference>
<protein>
    <recommendedName>
        <fullName evidence="6">Phosphatidylglycerol lysyltransferase</fullName>
        <ecNumber evidence="6">2.3.2.3</ecNumber>
    </recommendedName>
    <alternativeName>
        <fullName evidence="6">Lysylphosphatidylglycerol synthase</fullName>
    </alternativeName>
</protein>
<dbReference type="Pfam" id="PF03706">
    <property type="entry name" value="LPG_synthase_TM"/>
    <property type="match status" value="1"/>
</dbReference>
<evidence type="ECO:0000256" key="3">
    <source>
        <dbReference type="ARBA" id="ARBA00022692"/>
    </source>
</evidence>
<dbReference type="Proteomes" id="UP000199749">
    <property type="component" value="Chromosome"/>
</dbReference>
<keyword evidence="6" id="KW-0808">Transferase</keyword>
<dbReference type="GO" id="GO:0005886">
    <property type="term" value="C:plasma membrane"/>
    <property type="evidence" value="ECO:0007669"/>
    <property type="project" value="UniProtKB-SubCell"/>
</dbReference>
<reference evidence="9 13" key="3">
    <citation type="submission" date="2021-05" db="EMBL/GenBank/DDBJ databases">
        <title>Complete Genome Sequence of Latilactobacillus sp. Strain WDN19, a High D-Aspartate-producing Lactic Acid Bacterium Isolated from a Japanese Pickle.</title>
        <authorList>
            <person name="Kajitani K."/>
            <person name="Takahashi S."/>
        </authorList>
    </citation>
    <scope>NUCLEOTIDE SEQUENCE [LARGE SCALE GENOMIC DNA]</scope>
    <source>
        <strain evidence="9 13">WDN19</strain>
    </source>
</reference>
<dbReference type="AlphaFoldDB" id="A0A0B2XL05"/>
<feature type="transmembrane region" description="Helical" evidence="6">
    <location>
        <begin position="310"/>
        <end position="330"/>
    </location>
</feature>
<dbReference type="PROSITE" id="PS51257">
    <property type="entry name" value="PROKAR_LIPOPROTEIN"/>
    <property type="match status" value="1"/>
</dbReference>
<keyword evidence="5 6" id="KW-0472">Membrane</keyword>
<dbReference type="PANTHER" id="PTHR37693">
    <property type="entry name" value="PHOSPHATIDYLGLYCEROL LYSYLTRANSFERASE"/>
    <property type="match status" value="1"/>
</dbReference>
<dbReference type="EMBL" id="CP117683">
    <property type="protein sequence ID" value="WDC92587.1"/>
    <property type="molecule type" value="Genomic_DNA"/>
</dbReference>
<accession>A0A0B2XL05</accession>